<dbReference type="PROSITE" id="PS50215">
    <property type="entry name" value="ADAM_MEPRO"/>
    <property type="match status" value="1"/>
</dbReference>
<dbReference type="InterPro" id="IPR024079">
    <property type="entry name" value="MetalloPept_cat_dom_sf"/>
</dbReference>
<evidence type="ECO:0000313" key="14">
    <source>
        <dbReference type="Proteomes" id="UP000215902"/>
    </source>
</evidence>
<accession>A0A267DVL1</accession>
<evidence type="ECO:0000259" key="12">
    <source>
        <dbReference type="PROSITE" id="PS51670"/>
    </source>
</evidence>
<feature type="disulfide bond" evidence="9">
    <location>
        <begin position="436"/>
        <end position="454"/>
    </location>
</feature>
<evidence type="ECO:0000256" key="7">
    <source>
        <dbReference type="ARBA" id="ARBA00023180"/>
    </source>
</evidence>
<dbReference type="Gene3D" id="3.40.390.10">
    <property type="entry name" value="Collagenase (Catalytic Domain)"/>
    <property type="match status" value="1"/>
</dbReference>
<keyword evidence="6 9" id="KW-1015">Disulfide bond</keyword>
<feature type="active site" evidence="8">
    <location>
        <position position="262"/>
    </location>
</feature>
<evidence type="ECO:0000313" key="13">
    <source>
        <dbReference type="EMBL" id="PAA53226.1"/>
    </source>
</evidence>
<evidence type="ECO:0000259" key="11">
    <source>
        <dbReference type="PROSITE" id="PS50215"/>
    </source>
</evidence>
<feature type="binding site" evidence="8">
    <location>
        <position position="271"/>
    </location>
    <ligand>
        <name>Zn(2+)</name>
        <dbReference type="ChEBI" id="CHEBI:29105"/>
        <note>catalytic</note>
    </ligand>
</feature>
<dbReference type="Pfam" id="PF17771">
    <property type="entry name" value="ADAMTS_CR_2"/>
    <property type="match status" value="1"/>
</dbReference>
<dbReference type="SUPFAM" id="SSF55486">
    <property type="entry name" value="Metalloproteases ('zincins'), catalytic domain"/>
    <property type="match status" value="1"/>
</dbReference>
<dbReference type="Proteomes" id="UP000215902">
    <property type="component" value="Unassembled WGS sequence"/>
</dbReference>
<feature type="binding site" evidence="8">
    <location>
        <position position="265"/>
    </location>
    <ligand>
        <name>Zn(2+)</name>
        <dbReference type="ChEBI" id="CHEBI:29105"/>
        <note>catalytic</note>
    </ligand>
</feature>
<keyword evidence="2 8" id="KW-0479">Metal-binding</keyword>
<protein>
    <recommendedName>
        <fullName evidence="15">Peptidase M12B domain-containing protein</fullName>
    </recommendedName>
</protein>
<dbReference type="InterPro" id="IPR003582">
    <property type="entry name" value="ShKT_dom"/>
</dbReference>
<feature type="chain" id="PRO_5012199122" description="Peptidase M12B domain-containing protein" evidence="10">
    <location>
        <begin position="22"/>
        <end position="463"/>
    </location>
</feature>
<dbReference type="GO" id="GO:0004222">
    <property type="term" value="F:metalloendopeptidase activity"/>
    <property type="evidence" value="ECO:0007669"/>
    <property type="project" value="InterPro"/>
</dbReference>
<reference evidence="13 14" key="1">
    <citation type="submission" date="2017-06" db="EMBL/GenBank/DDBJ databases">
        <title>A platform for efficient transgenesis in Macrostomum lignano, a flatworm model organism for stem cell research.</title>
        <authorList>
            <person name="Berezikov E."/>
        </authorList>
    </citation>
    <scope>NUCLEOTIDE SEQUENCE [LARGE SCALE GENOMIC DNA]</scope>
    <source>
        <strain evidence="13">DV1</strain>
        <tissue evidence="13">Whole organism</tissue>
    </source>
</reference>
<feature type="domain" description="Peptidase M12B" evidence="11">
    <location>
        <begin position="92"/>
        <end position="325"/>
    </location>
</feature>
<evidence type="ECO:0000256" key="6">
    <source>
        <dbReference type="ARBA" id="ARBA00023157"/>
    </source>
</evidence>
<evidence type="ECO:0000256" key="8">
    <source>
        <dbReference type="PROSITE-ProRule" id="PRU00276"/>
    </source>
</evidence>
<comment type="caution">
    <text evidence="8">Lacks conserved residue(s) required for the propagation of feature annotation.</text>
</comment>
<keyword evidence="3" id="KW-0378">Hydrolase</keyword>
<dbReference type="InterPro" id="IPR041645">
    <property type="entry name" value="ADAMTS_CR_2"/>
</dbReference>
<evidence type="ECO:0000256" key="4">
    <source>
        <dbReference type="ARBA" id="ARBA00022833"/>
    </source>
</evidence>
<dbReference type="GO" id="GO:0006508">
    <property type="term" value="P:proteolysis"/>
    <property type="evidence" value="ECO:0007669"/>
    <property type="project" value="UniProtKB-KW"/>
</dbReference>
<dbReference type="PANTHER" id="PTHR11905:SF159">
    <property type="entry name" value="ADAM METALLOPROTEASE"/>
    <property type="match status" value="1"/>
</dbReference>
<evidence type="ECO:0000256" key="5">
    <source>
        <dbReference type="ARBA" id="ARBA00023049"/>
    </source>
</evidence>
<dbReference type="OrthoDB" id="10035764at2759"/>
<keyword evidence="5" id="KW-0482">Metalloprotease</keyword>
<dbReference type="AlphaFoldDB" id="A0A267DVL1"/>
<evidence type="ECO:0000256" key="9">
    <source>
        <dbReference type="PROSITE-ProRule" id="PRU01005"/>
    </source>
</evidence>
<dbReference type="PROSITE" id="PS51670">
    <property type="entry name" value="SHKT"/>
    <property type="match status" value="1"/>
</dbReference>
<keyword evidence="4 8" id="KW-0862">Zinc</keyword>
<dbReference type="EMBL" id="NIVC01003112">
    <property type="protein sequence ID" value="PAA53226.1"/>
    <property type="molecule type" value="Genomic_DNA"/>
</dbReference>
<evidence type="ECO:0008006" key="15">
    <source>
        <dbReference type="Google" id="ProtNLM"/>
    </source>
</evidence>
<feature type="domain" description="ShKT" evidence="12">
    <location>
        <begin position="428"/>
        <end position="462"/>
    </location>
</feature>
<keyword evidence="7" id="KW-0325">Glycoprotein</keyword>
<name>A0A267DVL1_9PLAT</name>
<sequence length="463" mass="51290">MARLCLLLPLLLLALPAIALAEPQPQPELIAAFKREPFRYYTAGGLYEFRRRRSGEEEVVTVPEGESEGDDFDVMQMTYRQPIKRSGEHRSAVMELLVVVDNGLYQSHLSHIEKFKSKQSVKAYYEYFVGYINKVFENAPTNIRVTVVPAGIAVIKTKDANDWSERSRVSVGGRDFLLAQQALAQFRQWLQRHRNRLPQFDHAMALTQYHTGIRINGEVHEIKGVAQLGQMCNVGANGRGIHSVSLVHDSGTLAGALTAVHEIGHSLGLPHDGERSSAACPDAGRYVMSAALAMSEEAASFSNCSQRALQRFLESPRASCLFHSEADPDRRLVETSLLPGQIYSKDYQCQRQTLEGIAEPRFCKIPWFSPTTLEMSCTSLFCQDGAGGPGGLRCAGSVPAIMGTPCGNKKICLNNRCTYSETAPCCPLEEEDEASCGRLRQMLGCQNKLLQLYCCKFCGHKCE</sequence>
<dbReference type="Gene3D" id="3.40.1620.60">
    <property type="match status" value="1"/>
</dbReference>
<evidence type="ECO:0000256" key="2">
    <source>
        <dbReference type="ARBA" id="ARBA00022723"/>
    </source>
</evidence>
<dbReference type="GO" id="GO:0046872">
    <property type="term" value="F:metal ion binding"/>
    <property type="evidence" value="ECO:0007669"/>
    <property type="project" value="UniProtKB-KW"/>
</dbReference>
<feature type="disulfide bond" evidence="9">
    <location>
        <begin position="445"/>
        <end position="458"/>
    </location>
</feature>
<evidence type="ECO:0000256" key="1">
    <source>
        <dbReference type="ARBA" id="ARBA00022670"/>
    </source>
</evidence>
<feature type="binding site" evidence="8">
    <location>
        <position position="261"/>
    </location>
    <ligand>
        <name>Zn(2+)</name>
        <dbReference type="ChEBI" id="CHEBI:29105"/>
        <note>catalytic</note>
    </ligand>
</feature>
<dbReference type="STRING" id="282301.A0A267DVL1"/>
<dbReference type="Pfam" id="PF01421">
    <property type="entry name" value="Reprolysin"/>
    <property type="match status" value="1"/>
</dbReference>
<proteinExistence type="predicted"/>
<evidence type="ECO:0000256" key="3">
    <source>
        <dbReference type="ARBA" id="ARBA00022801"/>
    </source>
</evidence>
<comment type="caution">
    <text evidence="13">The sequence shown here is derived from an EMBL/GenBank/DDBJ whole genome shotgun (WGS) entry which is preliminary data.</text>
</comment>
<gene>
    <name evidence="13" type="ORF">BOX15_Mlig026865g2</name>
</gene>
<organism evidence="13 14">
    <name type="scientific">Macrostomum lignano</name>
    <dbReference type="NCBI Taxonomy" id="282301"/>
    <lineage>
        <taxon>Eukaryota</taxon>
        <taxon>Metazoa</taxon>
        <taxon>Spiralia</taxon>
        <taxon>Lophotrochozoa</taxon>
        <taxon>Platyhelminthes</taxon>
        <taxon>Rhabditophora</taxon>
        <taxon>Macrostomorpha</taxon>
        <taxon>Macrostomida</taxon>
        <taxon>Macrostomidae</taxon>
        <taxon>Macrostomum</taxon>
    </lineage>
</organism>
<evidence type="ECO:0000256" key="10">
    <source>
        <dbReference type="SAM" id="SignalP"/>
    </source>
</evidence>
<feature type="signal peptide" evidence="10">
    <location>
        <begin position="1"/>
        <end position="21"/>
    </location>
</feature>
<keyword evidence="1" id="KW-0645">Protease</keyword>
<dbReference type="InterPro" id="IPR001590">
    <property type="entry name" value="Peptidase_M12B"/>
</dbReference>
<keyword evidence="14" id="KW-1185">Reference proteome</keyword>
<keyword evidence="10" id="KW-0732">Signal</keyword>
<dbReference type="PANTHER" id="PTHR11905">
    <property type="entry name" value="ADAM A DISINTEGRIN AND METALLOPROTEASE DOMAIN"/>
    <property type="match status" value="1"/>
</dbReference>